<evidence type="ECO:0000313" key="2">
    <source>
        <dbReference type="EMBL" id="GAA4794039.1"/>
    </source>
</evidence>
<keyword evidence="1" id="KW-1133">Transmembrane helix</keyword>
<evidence type="ECO:0000256" key="1">
    <source>
        <dbReference type="SAM" id="Phobius"/>
    </source>
</evidence>
<evidence type="ECO:0008006" key="4">
    <source>
        <dbReference type="Google" id="ProtNLM"/>
    </source>
</evidence>
<feature type="transmembrane region" description="Helical" evidence="1">
    <location>
        <begin position="20"/>
        <end position="41"/>
    </location>
</feature>
<gene>
    <name evidence="2" type="ORF">GCM10023329_53250</name>
</gene>
<evidence type="ECO:0000313" key="3">
    <source>
        <dbReference type="Proteomes" id="UP001501147"/>
    </source>
</evidence>
<proteinExistence type="predicted"/>
<reference evidence="3" key="1">
    <citation type="journal article" date="2019" name="Int. J. Syst. Evol. Microbiol.">
        <title>The Global Catalogue of Microorganisms (GCM) 10K type strain sequencing project: providing services to taxonomists for standard genome sequencing and annotation.</title>
        <authorList>
            <consortium name="The Broad Institute Genomics Platform"/>
            <consortium name="The Broad Institute Genome Sequencing Center for Infectious Disease"/>
            <person name="Wu L."/>
            <person name="Ma J."/>
        </authorList>
    </citation>
    <scope>NUCLEOTIDE SEQUENCE [LARGE SCALE GENOMIC DNA]</scope>
    <source>
        <strain evidence="3">JCM 18324</strain>
    </source>
</reference>
<organism evidence="2 3">
    <name type="scientific">Streptomyces sanyensis</name>
    <dbReference type="NCBI Taxonomy" id="568869"/>
    <lineage>
        <taxon>Bacteria</taxon>
        <taxon>Bacillati</taxon>
        <taxon>Actinomycetota</taxon>
        <taxon>Actinomycetes</taxon>
        <taxon>Kitasatosporales</taxon>
        <taxon>Streptomycetaceae</taxon>
        <taxon>Streptomyces</taxon>
    </lineage>
</organism>
<comment type="caution">
    <text evidence="2">The sequence shown here is derived from an EMBL/GenBank/DDBJ whole genome shotgun (WGS) entry which is preliminary data.</text>
</comment>
<dbReference type="InterPro" id="IPR028082">
    <property type="entry name" value="Peripla_BP_I"/>
</dbReference>
<dbReference type="EMBL" id="BAABJV010000023">
    <property type="protein sequence ID" value="GAA4794039.1"/>
    <property type="molecule type" value="Genomic_DNA"/>
</dbReference>
<keyword evidence="1" id="KW-0472">Membrane</keyword>
<accession>A0ABP9BF31</accession>
<dbReference type="Proteomes" id="UP001501147">
    <property type="component" value="Unassembled WGS sequence"/>
</dbReference>
<protein>
    <recommendedName>
        <fullName evidence="4">Leucine-binding protein domain-containing protein</fullName>
    </recommendedName>
</protein>
<name>A0ABP9BF31_9ACTN</name>
<keyword evidence="3" id="KW-1185">Reference proteome</keyword>
<dbReference type="Gene3D" id="3.40.50.2300">
    <property type="match status" value="2"/>
</dbReference>
<keyword evidence="1" id="KW-0812">Transmembrane</keyword>
<sequence length="514" mass="54563">MHPEGPGERGESGVNNLTRIAIGAAAVAALVLGVLFGPGVLDPDRSCAAGVERPEGSEECIGVSATGFDFGVGEIRDVARAIGAENARVAKEGGLAVSVAVMMPFSATAPEQLTKMRHELQGVYIRQLLANREEGRPPRIRVLLANTGNLGLHWESVTEQLVGMADDPVPLRAVTGIATSNTVTKQSVGLLSRHGIPMVGSTITADDITDIPGLARVSPTNTDEARALVAHATSVDRNALLVYDTQPMDNYARTLREAFDQQLPDQVYDARPFTSSGEPDDPGNLGNVFNSIAHYICDTEARTVFFAGRHTPLRVFVSELGRSGCAERGFTVFTGDEASYLGQDELLDRAALEQRPGEKRPRVVLKYAALAHPDSWVASSGHTPPATGGSEAAFRRLESALSEVRPEIGENTLHDGQTIIGYDAMATAVQGIRRATGASAAVPALGDVTAQWPHFTGSLRVEGASGWICLDTEGNPRNKAVPIVRLTGDGSLGFEGFSWPDGKPPPEDCVYRKG</sequence>
<dbReference type="CDD" id="cd06268">
    <property type="entry name" value="PBP1_ABC_transporter_LIVBP-like"/>
    <property type="match status" value="1"/>
</dbReference>
<dbReference type="SUPFAM" id="SSF53822">
    <property type="entry name" value="Periplasmic binding protein-like I"/>
    <property type="match status" value="1"/>
</dbReference>